<reference evidence="2 3" key="1">
    <citation type="journal article" date="2025" name="Microbiol. Resour. Announc.">
        <title>Draft genome sequences for Neonectria magnoliae and Neonectria punicea, canker pathogens of Liriodendron tulipifera and Acer saccharum in West Virginia.</title>
        <authorList>
            <person name="Petronek H.M."/>
            <person name="Kasson M.T."/>
            <person name="Metheny A.M."/>
            <person name="Stauder C.M."/>
            <person name="Lovett B."/>
            <person name="Lynch S.C."/>
            <person name="Garnas J.R."/>
            <person name="Kasson L.R."/>
            <person name="Stajich J.E."/>
        </authorList>
    </citation>
    <scope>NUCLEOTIDE SEQUENCE [LARGE SCALE GENOMIC DNA]</scope>
    <source>
        <strain evidence="2 3">NRRL 64653</strain>
    </source>
</reference>
<evidence type="ECO:0000256" key="1">
    <source>
        <dbReference type="SAM" id="MobiDB-lite"/>
    </source>
</evidence>
<proteinExistence type="predicted"/>
<accession>A0ABR1GNI6</accession>
<sequence>MADSPKEIVTPPQEHLASVSSRQSVSQEYEGHLLASSAPDQRIAIPHDPAMPPEAALVQQMPAATVIGVMDVFPPYICGAVIKNHALNVAMVQMAFPRFPSDDCLMILTIQPNKVEYLAMALFGIHLETEDEQRYLVLQNGSRVVPSNQMSLEGAEEGAVTTILGQTISSAIQHSWKRTLEIGNAARTTRCVTMGVGMKSDAPALLNLWLGLERGVELRHKLYV</sequence>
<evidence type="ECO:0000313" key="2">
    <source>
        <dbReference type="EMBL" id="KAK7403394.1"/>
    </source>
</evidence>
<gene>
    <name evidence="2" type="ORF">QQX98_010838</name>
</gene>
<name>A0ABR1GNI6_9HYPO</name>
<comment type="caution">
    <text evidence="2">The sequence shown here is derived from an EMBL/GenBank/DDBJ whole genome shotgun (WGS) entry which is preliminary data.</text>
</comment>
<protein>
    <submittedName>
        <fullName evidence="2">Uncharacterized protein</fullName>
    </submittedName>
</protein>
<evidence type="ECO:0000313" key="3">
    <source>
        <dbReference type="Proteomes" id="UP001498476"/>
    </source>
</evidence>
<dbReference type="EMBL" id="JAZAVJ010000248">
    <property type="protein sequence ID" value="KAK7403394.1"/>
    <property type="molecule type" value="Genomic_DNA"/>
</dbReference>
<organism evidence="2 3">
    <name type="scientific">Neonectria punicea</name>
    <dbReference type="NCBI Taxonomy" id="979145"/>
    <lineage>
        <taxon>Eukaryota</taxon>
        <taxon>Fungi</taxon>
        <taxon>Dikarya</taxon>
        <taxon>Ascomycota</taxon>
        <taxon>Pezizomycotina</taxon>
        <taxon>Sordariomycetes</taxon>
        <taxon>Hypocreomycetidae</taxon>
        <taxon>Hypocreales</taxon>
        <taxon>Nectriaceae</taxon>
        <taxon>Neonectria</taxon>
    </lineage>
</organism>
<feature type="region of interest" description="Disordered" evidence="1">
    <location>
        <begin position="1"/>
        <end position="25"/>
    </location>
</feature>
<dbReference type="Proteomes" id="UP001498476">
    <property type="component" value="Unassembled WGS sequence"/>
</dbReference>
<keyword evidence="3" id="KW-1185">Reference proteome</keyword>